<organism evidence="1 2">
    <name type="scientific">Novosphingobium humi</name>
    <dbReference type="NCBI Taxonomy" id="2282397"/>
    <lineage>
        <taxon>Bacteria</taxon>
        <taxon>Pseudomonadati</taxon>
        <taxon>Pseudomonadota</taxon>
        <taxon>Alphaproteobacteria</taxon>
        <taxon>Sphingomonadales</taxon>
        <taxon>Sphingomonadaceae</taxon>
        <taxon>Novosphingobium</taxon>
    </lineage>
</organism>
<evidence type="ECO:0000313" key="2">
    <source>
        <dbReference type="Proteomes" id="UP001218231"/>
    </source>
</evidence>
<name>A0ABY7TWH5_9SPHN</name>
<dbReference type="EMBL" id="CP117417">
    <property type="protein sequence ID" value="WCT76164.1"/>
    <property type="molecule type" value="Genomic_DNA"/>
</dbReference>
<evidence type="ECO:0000313" key="1">
    <source>
        <dbReference type="EMBL" id="WCT76164.1"/>
    </source>
</evidence>
<reference evidence="1 2" key="1">
    <citation type="submission" date="2023-02" db="EMBL/GenBank/DDBJ databases">
        <title>Genome sequence of Novosphingobium humi KACC 19094.</title>
        <authorList>
            <person name="Kim S."/>
            <person name="Heo J."/>
            <person name="Kwon S.-W."/>
        </authorList>
    </citation>
    <scope>NUCLEOTIDE SEQUENCE [LARGE SCALE GENOMIC DNA]</scope>
    <source>
        <strain evidence="1 2">KACC 19094</strain>
    </source>
</reference>
<dbReference type="RefSeq" id="WP_273616615.1">
    <property type="nucleotide sequence ID" value="NZ_CP117417.1"/>
</dbReference>
<protein>
    <submittedName>
        <fullName evidence="1">Uncharacterized protein</fullName>
    </submittedName>
</protein>
<gene>
    <name evidence="1" type="ORF">PQ457_09390</name>
</gene>
<proteinExistence type="predicted"/>
<dbReference type="Proteomes" id="UP001218231">
    <property type="component" value="Chromosome"/>
</dbReference>
<accession>A0ABY7TWH5</accession>
<sequence>MSTDAFFVKIRTYCEWSSNIPFPKTASPSRGCARVETVSSILRGTKRATARRIEGPISTTKGEAA</sequence>
<keyword evidence="2" id="KW-1185">Reference proteome</keyword>